<comment type="caution">
    <text evidence="1">The sequence shown here is derived from an EMBL/GenBank/DDBJ whole genome shotgun (WGS) entry which is preliminary data.</text>
</comment>
<dbReference type="Proteomes" id="UP001344447">
    <property type="component" value="Unassembled WGS sequence"/>
</dbReference>
<dbReference type="EMBL" id="JAVFKY010000001">
    <property type="protein sequence ID" value="KAK5582570.1"/>
    <property type="molecule type" value="Genomic_DNA"/>
</dbReference>
<dbReference type="InterPro" id="IPR036568">
    <property type="entry name" value="GGCT-like_sf"/>
</dbReference>
<accession>A0AAN7UA31</accession>
<gene>
    <name evidence="1" type="ORF">RB653_004155</name>
</gene>
<protein>
    <recommendedName>
        <fullName evidence="3">Gamma-glutamylcyclotransferase AIG2-like domain-containing protein</fullName>
    </recommendedName>
</protein>
<evidence type="ECO:0000313" key="1">
    <source>
        <dbReference type="EMBL" id="KAK5582570.1"/>
    </source>
</evidence>
<sequence>MIKKVTPNTIKVTSFFVYGTLRPDDNSQAPWTKDFVKGLKFKKAHFKDGVLFFDEFPTVSLLYSDNDHYHVEDNLSIKKFDETLMNLYRDNKCNGIVGYMATIDETLLTDKNDIEKLFEEKLKEADIIEEYPEVYKRSIIKVKHLNEEFDEQQQNNGHTYCYIYHREDCSREKIITHGDWVKRNF</sequence>
<evidence type="ECO:0008006" key="3">
    <source>
        <dbReference type="Google" id="ProtNLM"/>
    </source>
</evidence>
<dbReference type="SUPFAM" id="SSF110857">
    <property type="entry name" value="Gamma-glutamyl cyclotransferase-like"/>
    <property type="match status" value="1"/>
</dbReference>
<evidence type="ECO:0000313" key="2">
    <source>
        <dbReference type="Proteomes" id="UP001344447"/>
    </source>
</evidence>
<organism evidence="1 2">
    <name type="scientific">Dictyostelium firmibasis</name>
    <dbReference type="NCBI Taxonomy" id="79012"/>
    <lineage>
        <taxon>Eukaryota</taxon>
        <taxon>Amoebozoa</taxon>
        <taxon>Evosea</taxon>
        <taxon>Eumycetozoa</taxon>
        <taxon>Dictyostelia</taxon>
        <taxon>Dictyosteliales</taxon>
        <taxon>Dictyosteliaceae</taxon>
        <taxon>Dictyostelium</taxon>
    </lineage>
</organism>
<keyword evidence="2" id="KW-1185">Reference proteome</keyword>
<dbReference type="AlphaFoldDB" id="A0AAN7UA31"/>
<reference evidence="1 2" key="1">
    <citation type="submission" date="2023-11" db="EMBL/GenBank/DDBJ databases">
        <title>Dfirmibasis_genome.</title>
        <authorList>
            <person name="Edelbroek B."/>
            <person name="Kjellin J."/>
            <person name="Jerlstrom-Hultqvist J."/>
            <person name="Soderbom F."/>
        </authorList>
    </citation>
    <scope>NUCLEOTIDE SEQUENCE [LARGE SCALE GENOMIC DNA]</scope>
    <source>
        <strain evidence="1 2">TNS-C-14</strain>
    </source>
</reference>
<proteinExistence type="predicted"/>
<dbReference type="Gene3D" id="3.10.490.10">
    <property type="entry name" value="Gamma-glutamyl cyclotransferase-like"/>
    <property type="match status" value="1"/>
</dbReference>
<name>A0AAN7UA31_9MYCE</name>